<dbReference type="EMBL" id="JALP01000118">
    <property type="protein sequence ID" value="THG90767.1"/>
    <property type="molecule type" value="Genomic_DNA"/>
</dbReference>
<dbReference type="GO" id="GO:0005524">
    <property type="term" value="F:ATP binding"/>
    <property type="evidence" value="ECO:0007669"/>
    <property type="project" value="UniProtKB-KW"/>
</dbReference>
<keyword evidence="1" id="KW-0547">Nucleotide-binding</keyword>
<keyword evidence="2" id="KW-0067">ATP-binding</keyword>
<dbReference type="InterPro" id="IPR027417">
    <property type="entry name" value="P-loop_NTPase"/>
</dbReference>
<dbReference type="GO" id="GO:0043138">
    <property type="term" value="F:3'-5' DNA helicase activity"/>
    <property type="evidence" value="ECO:0007669"/>
    <property type="project" value="TreeGrafter"/>
</dbReference>
<dbReference type="PANTHER" id="PTHR47957">
    <property type="entry name" value="ATP-DEPENDENT HELICASE HRQ1"/>
    <property type="match status" value="1"/>
</dbReference>
<dbReference type="SMART" id="SM00490">
    <property type="entry name" value="HELICc"/>
    <property type="match status" value="1"/>
</dbReference>
<dbReference type="CDD" id="cd18797">
    <property type="entry name" value="SF2_C_Hrq"/>
    <property type="match status" value="1"/>
</dbReference>
<keyword evidence="5" id="KW-0347">Helicase</keyword>
<accession>A0A094WHY8</accession>
<keyword evidence="7" id="KW-1185">Reference proteome</keyword>
<dbReference type="InterPro" id="IPR011545">
    <property type="entry name" value="DEAD/DEAH_box_helicase_dom"/>
</dbReference>
<evidence type="ECO:0000256" key="1">
    <source>
        <dbReference type="ARBA" id="ARBA00022741"/>
    </source>
</evidence>
<dbReference type="InterPro" id="IPR055227">
    <property type="entry name" value="HRQ1_WHD"/>
</dbReference>
<evidence type="ECO:0000259" key="4">
    <source>
        <dbReference type="PROSITE" id="PS51194"/>
    </source>
</evidence>
<dbReference type="InterPro" id="IPR001650">
    <property type="entry name" value="Helicase_C-like"/>
</dbReference>
<dbReference type="Proteomes" id="UP000002754">
    <property type="component" value="Unassembled WGS sequence"/>
</dbReference>
<dbReference type="OrthoDB" id="143059at2"/>
<protein>
    <submittedName>
        <fullName evidence="5">ATP-dependent helicase</fullName>
    </submittedName>
</protein>
<evidence type="ECO:0000259" key="3">
    <source>
        <dbReference type="PROSITE" id="PS51192"/>
    </source>
</evidence>
<dbReference type="Pfam" id="PF00271">
    <property type="entry name" value="Helicase_C"/>
    <property type="match status" value="1"/>
</dbReference>
<dbReference type="Pfam" id="PF09369">
    <property type="entry name" value="MZB"/>
    <property type="match status" value="1"/>
</dbReference>
<dbReference type="GO" id="GO:0003676">
    <property type="term" value="F:nucleic acid binding"/>
    <property type="evidence" value="ECO:0007669"/>
    <property type="project" value="InterPro"/>
</dbReference>
<evidence type="ECO:0000313" key="8">
    <source>
        <dbReference type="Proteomes" id="UP000297014"/>
    </source>
</evidence>
<dbReference type="GO" id="GO:0036297">
    <property type="term" value="P:interstrand cross-link repair"/>
    <property type="evidence" value="ECO:0007669"/>
    <property type="project" value="TreeGrafter"/>
</dbReference>
<dbReference type="InterPro" id="IPR014001">
    <property type="entry name" value="Helicase_ATP-bd"/>
</dbReference>
<dbReference type="PANTHER" id="PTHR47957:SF3">
    <property type="entry name" value="ATP-DEPENDENT HELICASE HRQ1"/>
    <property type="match status" value="1"/>
</dbReference>
<feature type="domain" description="Helicase ATP-binding" evidence="3">
    <location>
        <begin position="67"/>
        <end position="247"/>
    </location>
</feature>
<proteinExistence type="predicted"/>
<reference evidence="6 8" key="2">
    <citation type="submission" date="2014-01" db="EMBL/GenBank/DDBJ databases">
        <title>Draft genome sequencing of Bacillus alcalophilus CGMCC 1.3604.</title>
        <authorList>
            <person name="Yang J."/>
            <person name="Diao L."/>
            <person name="Yang S."/>
        </authorList>
    </citation>
    <scope>NUCLEOTIDE SEQUENCE [LARGE SCALE GENOMIC DNA]</scope>
    <source>
        <strain evidence="6 8">CGMCC 1.3604</strain>
    </source>
</reference>
<dbReference type="Gene3D" id="3.40.50.300">
    <property type="entry name" value="P-loop containing nucleotide triphosphate hydrolases"/>
    <property type="match status" value="2"/>
</dbReference>
<dbReference type="InterPro" id="IPR018973">
    <property type="entry name" value="MZB"/>
</dbReference>
<dbReference type="GO" id="GO:0006289">
    <property type="term" value="P:nucleotide-excision repair"/>
    <property type="evidence" value="ECO:0007669"/>
    <property type="project" value="TreeGrafter"/>
</dbReference>
<gene>
    <name evidence="6" type="ORF">AJ85_08885</name>
    <name evidence="5" type="ORF">BALCAV_0210410</name>
</gene>
<evidence type="ECO:0000313" key="7">
    <source>
        <dbReference type="Proteomes" id="UP000002754"/>
    </source>
</evidence>
<dbReference type="STRING" id="1218173.BALCAV_0210410"/>
<keyword evidence="5" id="KW-0378">Hydrolase</keyword>
<dbReference type="EMBL" id="ALPT02000030">
    <property type="protein sequence ID" value="KGA97404.1"/>
    <property type="molecule type" value="Genomic_DNA"/>
</dbReference>
<dbReference type="SMART" id="SM00487">
    <property type="entry name" value="DEXDc"/>
    <property type="match status" value="1"/>
</dbReference>
<evidence type="ECO:0000256" key="2">
    <source>
        <dbReference type="ARBA" id="ARBA00022840"/>
    </source>
</evidence>
<dbReference type="PROSITE" id="PS51192">
    <property type="entry name" value="HELICASE_ATP_BIND_1"/>
    <property type="match status" value="1"/>
</dbReference>
<dbReference type="Pfam" id="PF22982">
    <property type="entry name" value="WHD_HRQ1"/>
    <property type="match status" value="1"/>
</dbReference>
<dbReference type="AlphaFoldDB" id="A0A094WHY8"/>
<dbReference type="PROSITE" id="PS51194">
    <property type="entry name" value="HELICASE_CTER"/>
    <property type="match status" value="1"/>
</dbReference>
<organism evidence="5 7">
    <name type="scientific">Alkalihalobacillus alcalophilus ATCC 27647 = CGMCC 1.3604</name>
    <dbReference type="NCBI Taxonomy" id="1218173"/>
    <lineage>
        <taxon>Bacteria</taxon>
        <taxon>Bacillati</taxon>
        <taxon>Bacillota</taxon>
        <taxon>Bacilli</taxon>
        <taxon>Bacillales</taxon>
        <taxon>Bacillaceae</taxon>
        <taxon>Alkalihalobacillus</taxon>
    </lineage>
</organism>
<dbReference type="eggNOG" id="COG1205">
    <property type="taxonomic scope" value="Bacteria"/>
</dbReference>
<name>A0A094WHY8_ALKAL</name>
<evidence type="ECO:0000313" key="5">
    <source>
        <dbReference type="EMBL" id="KGA97404.1"/>
    </source>
</evidence>
<reference evidence="5 7" key="1">
    <citation type="journal article" date="2014" name="Genome Announc.">
        <title>Draft Genome Sequence of Bacillus alcalophilus AV1934, a Classic Alkaliphile Isolated from Human Feces in 1934.</title>
        <authorList>
            <person name="Attie O."/>
            <person name="Jayaprakash A."/>
            <person name="Shah H."/>
            <person name="Paulsen I.T."/>
            <person name="Morino M."/>
            <person name="Takahashi Y."/>
            <person name="Narumi I."/>
            <person name="Sachidanandam R."/>
            <person name="Satoh K."/>
            <person name="Ito M."/>
            <person name="Krulwich T.A."/>
        </authorList>
    </citation>
    <scope>NUCLEOTIDE SEQUENCE [LARGE SCALE GENOMIC DNA]</scope>
    <source>
        <strain evidence="5 7">AV1934</strain>
    </source>
</reference>
<dbReference type="CDD" id="cd17923">
    <property type="entry name" value="DEXHc_Hrq1-like"/>
    <property type="match status" value="1"/>
</dbReference>
<feature type="domain" description="Helicase C-terminal" evidence="4">
    <location>
        <begin position="283"/>
        <end position="434"/>
    </location>
</feature>
<sequence>MFKQTLEELIKNLKKDKEFKDQIAYWHQIEGKAAKTIPFSKLIDERIQHALINRGITELYTHQYSAFEYATRNEHFVAVTPTASGKTLCYNLPVLQKILEKEESRSLYLFPTKALAQDQKSELNELIEEMGVPVKCFTYDGDTAPNIRQAVRKAGHVVMTNPDMLHSAILPHHTKWVSFFENLKYVIIDELHTYRGVFGSHVANVIRRLKRIANYYGSNPVFIMTSATIANPQELGETLIGEKVRLVNNNGAPRGKKHFLFYNPPIVNQALNIRKSSTFEVNTLAKHFLENKIQTIIFAKSRVRVEVILSHLQELTQKELGPKSIRGYRGGYLPKQRREIEQGLRNGDIIGVVSTNALELGVDIGQLQVCIMNGYPGSIASAWQQAGRAGRRHTESLIIMVANSNPIDQYVISNPDYFFERSPESARLNPDNLIILVDHIKCAAYELPFKKGETFDGVEIEEVLEFLAEEQVLHQRVDKWYWMNDAFPAHGISLRSASQENVIIIDQSEQAKPSVIGEMDRFSAMTLLHDEAIYLHQGIQYQVEYLDWEEKKAFVRQVGVEYFTDANLAVNLKVLEEDESKREDYASLSFGDVMVNAKATIFKKIKLTTFENIGSGPIHLPEEELHTNAMWLSFSSRLLEKYGEDLLEQALIGLANVFGHVAPVFVMCDRSDLHVIPQIKADHSELPTIFMYDRYPGGIGLAKEVYKKIELILNQVKSLIEFCPCEAGCPACVGASTTNSHNSKRVVLSLIHELEKSKGM</sequence>
<dbReference type="eggNOG" id="COG1111">
    <property type="taxonomic scope" value="Bacteria"/>
</dbReference>
<dbReference type="SUPFAM" id="SSF52540">
    <property type="entry name" value="P-loop containing nucleoside triphosphate hydrolases"/>
    <property type="match status" value="1"/>
</dbReference>
<evidence type="ECO:0000313" key="6">
    <source>
        <dbReference type="EMBL" id="THG90767.1"/>
    </source>
</evidence>
<comment type="caution">
    <text evidence="5">The sequence shown here is derived from an EMBL/GenBank/DDBJ whole genome shotgun (WGS) entry which is preliminary data.</text>
</comment>
<dbReference type="Proteomes" id="UP000297014">
    <property type="component" value="Unassembled WGS sequence"/>
</dbReference>
<dbReference type="RefSeq" id="WP_003323698.1">
    <property type="nucleotide sequence ID" value="NZ_ALPT02000030.1"/>
</dbReference>
<dbReference type="Pfam" id="PF00270">
    <property type="entry name" value="DEAD"/>
    <property type="match status" value="1"/>
</dbReference>